<accession>W2TKX6</accession>
<reference evidence="2" key="1">
    <citation type="journal article" date="2014" name="Nat. Genet.">
        <title>Genome of the human hookworm Necator americanus.</title>
        <authorList>
            <person name="Tang Y.T."/>
            <person name="Gao X."/>
            <person name="Rosa B.A."/>
            <person name="Abubucker S."/>
            <person name="Hallsworth-Pepin K."/>
            <person name="Martin J."/>
            <person name="Tyagi R."/>
            <person name="Heizer E."/>
            <person name="Zhang X."/>
            <person name="Bhonagiri-Palsikar V."/>
            <person name="Minx P."/>
            <person name="Warren W.C."/>
            <person name="Wang Q."/>
            <person name="Zhan B."/>
            <person name="Hotez P.J."/>
            <person name="Sternberg P.W."/>
            <person name="Dougall A."/>
            <person name="Gaze S.T."/>
            <person name="Mulvenna J."/>
            <person name="Sotillo J."/>
            <person name="Ranganathan S."/>
            <person name="Rabelo E.M."/>
            <person name="Wilson R.K."/>
            <person name="Felgner P.L."/>
            <person name="Bethony J."/>
            <person name="Hawdon J.M."/>
            <person name="Gasser R.B."/>
            <person name="Loukas A."/>
            <person name="Mitreva M."/>
        </authorList>
    </citation>
    <scope>NUCLEOTIDE SEQUENCE [LARGE SCALE GENOMIC DNA]</scope>
</reference>
<sequence length="218" mass="25384">MHLPNIMANQTGAITIAQCECIPLDNRYWKHKRMIWARDWSWTDEPEFGCNSGQKIMEARLQRSEEIPVDDSPGISLSELGGFLCSPCEGKSSEEEAMVRSPIELCFIYGVEMVTSSRLDESDDVVLDLLGLHHQIFEGRLRCKRTWRYEQLVIEERASSRTHIFLERHHSIFIISLMVHSCRCPLQNDLTKFKLSIDPYIYFIVVYKHNFEVIKMQG</sequence>
<evidence type="ECO:0000313" key="2">
    <source>
        <dbReference type="Proteomes" id="UP000053676"/>
    </source>
</evidence>
<protein>
    <submittedName>
        <fullName evidence="1">Uncharacterized protein</fullName>
    </submittedName>
</protein>
<proteinExistence type="predicted"/>
<organism evidence="1 2">
    <name type="scientific">Necator americanus</name>
    <name type="common">Human hookworm</name>
    <dbReference type="NCBI Taxonomy" id="51031"/>
    <lineage>
        <taxon>Eukaryota</taxon>
        <taxon>Metazoa</taxon>
        <taxon>Ecdysozoa</taxon>
        <taxon>Nematoda</taxon>
        <taxon>Chromadorea</taxon>
        <taxon>Rhabditida</taxon>
        <taxon>Rhabditina</taxon>
        <taxon>Rhabditomorpha</taxon>
        <taxon>Strongyloidea</taxon>
        <taxon>Ancylostomatidae</taxon>
        <taxon>Bunostominae</taxon>
        <taxon>Necator</taxon>
    </lineage>
</organism>
<feature type="non-terminal residue" evidence="1">
    <location>
        <position position="218"/>
    </location>
</feature>
<keyword evidence="2" id="KW-1185">Reference proteome</keyword>
<name>W2TKX6_NECAM</name>
<evidence type="ECO:0000313" key="1">
    <source>
        <dbReference type="EMBL" id="ETN81791.1"/>
    </source>
</evidence>
<dbReference type="KEGG" id="nai:NECAME_02081"/>
<dbReference type="Proteomes" id="UP000053676">
    <property type="component" value="Unassembled WGS sequence"/>
</dbReference>
<dbReference type="EMBL" id="KI658624">
    <property type="protein sequence ID" value="ETN81791.1"/>
    <property type="molecule type" value="Genomic_DNA"/>
</dbReference>
<gene>
    <name evidence="1" type="ORF">NECAME_02081</name>
</gene>
<dbReference type="AlphaFoldDB" id="W2TKX6"/>